<dbReference type="EMBL" id="JAHRIO010060714">
    <property type="protein sequence ID" value="MEQ2178236.1"/>
    <property type="molecule type" value="Genomic_DNA"/>
</dbReference>
<keyword evidence="3" id="KW-1185">Reference proteome</keyword>
<feature type="compositionally biased region" description="Polar residues" evidence="1">
    <location>
        <begin position="66"/>
        <end position="78"/>
    </location>
</feature>
<name>A0ABV0P3F5_9TELE</name>
<protein>
    <submittedName>
        <fullName evidence="2">Uncharacterized protein</fullName>
    </submittedName>
</protein>
<evidence type="ECO:0000313" key="3">
    <source>
        <dbReference type="Proteomes" id="UP001476798"/>
    </source>
</evidence>
<accession>A0ABV0P3F5</accession>
<feature type="region of interest" description="Disordered" evidence="1">
    <location>
        <begin position="47"/>
        <end position="78"/>
    </location>
</feature>
<gene>
    <name evidence="2" type="ORF">GOODEAATRI_011897</name>
</gene>
<reference evidence="2 3" key="1">
    <citation type="submission" date="2021-06" db="EMBL/GenBank/DDBJ databases">
        <authorList>
            <person name="Palmer J.M."/>
        </authorList>
    </citation>
    <scope>NUCLEOTIDE SEQUENCE [LARGE SCALE GENOMIC DNA]</scope>
    <source>
        <strain evidence="2 3">GA_2019</strain>
        <tissue evidence="2">Muscle</tissue>
    </source>
</reference>
<sequence>MPVNLLHSICCVFFIIHQYIFNLMYQEEAACMLEFIQRYFNGINPERDQSHLEQDPLQEDSESRTDGGSLSQPSCFNS</sequence>
<evidence type="ECO:0000313" key="2">
    <source>
        <dbReference type="EMBL" id="MEQ2178236.1"/>
    </source>
</evidence>
<proteinExistence type="predicted"/>
<comment type="caution">
    <text evidence="2">The sequence shown here is derived from an EMBL/GenBank/DDBJ whole genome shotgun (WGS) entry which is preliminary data.</text>
</comment>
<evidence type="ECO:0000256" key="1">
    <source>
        <dbReference type="SAM" id="MobiDB-lite"/>
    </source>
</evidence>
<organism evidence="2 3">
    <name type="scientific">Goodea atripinnis</name>
    <dbReference type="NCBI Taxonomy" id="208336"/>
    <lineage>
        <taxon>Eukaryota</taxon>
        <taxon>Metazoa</taxon>
        <taxon>Chordata</taxon>
        <taxon>Craniata</taxon>
        <taxon>Vertebrata</taxon>
        <taxon>Euteleostomi</taxon>
        <taxon>Actinopterygii</taxon>
        <taxon>Neopterygii</taxon>
        <taxon>Teleostei</taxon>
        <taxon>Neoteleostei</taxon>
        <taxon>Acanthomorphata</taxon>
        <taxon>Ovalentaria</taxon>
        <taxon>Atherinomorphae</taxon>
        <taxon>Cyprinodontiformes</taxon>
        <taxon>Goodeidae</taxon>
        <taxon>Goodea</taxon>
    </lineage>
</organism>
<dbReference type="Proteomes" id="UP001476798">
    <property type="component" value="Unassembled WGS sequence"/>
</dbReference>